<dbReference type="HAMAP" id="MF_01807">
    <property type="entry name" value="Recomb_XerD"/>
    <property type="match status" value="1"/>
</dbReference>
<dbReference type="EMBL" id="UOGE01000027">
    <property type="protein sequence ID" value="VAX17778.1"/>
    <property type="molecule type" value="Genomic_DNA"/>
</dbReference>
<evidence type="ECO:0000256" key="10">
    <source>
        <dbReference type="ARBA" id="ARBA00023306"/>
    </source>
</evidence>
<evidence type="ECO:0000256" key="1">
    <source>
        <dbReference type="ARBA" id="ARBA00004496"/>
    </source>
</evidence>
<sequence length="298" mass="33677">MEYDSLLSEFITHLVVERNRSENTIEAYRRDTEAFLKEIEYVGPQSLASLTPQDIARYINKLKAKKLSPATAARSLASVKVFYRFLVDEGMAKINPAEAIHSPRLGMRLPGAISVEEVERLLNAPPSATPEGARDIAMLETLYATGLRVSELISIRLKDIHMEMGYLTTMGKGSKERATPLGEVAIERIKEYRTHARPILLKSRVCENLFVTRRSSGMTRQGFWKIVKKYALAANITKAISPHSLRHSFATHLLERGADLRSVQRMLGHSDISTTQIYTHVAKTRMKEIYDKTHPRAK</sequence>
<dbReference type="Pfam" id="PF02899">
    <property type="entry name" value="Phage_int_SAM_1"/>
    <property type="match status" value="1"/>
</dbReference>
<keyword evidence="6" id="KW-0159">Chromosome partition</keyword>
<dbReference type="InterPro" id="IPR002104">
    <property type="entry name" value="Integrase_catalytic"/>
</dbReference>
<dbReference type="PROSITE" id="PS51900">
    <property type="entry name" value="CB"/>
    <property type="match status" value="1"/>
</dbReference>
<name>A0A3B1C1V6_9ZZZZ</name>
<evidence type="ECO:0000259" key="12">
    <source>
        <dbReference type="PROSITE" id="PS51900"/>
    </source>
</evidence>
<evidence type="ECO:0000256" key="5">
    <source>
        <dbReference type="ARBA" id="ARBA00022618"/>
    </source>
</evidence>
<reference evidence="13" key="1">
    <citation type="submission" date="2018-06" db="EMBL/GenBank/DDBJ databases">
        <authorList>
            <person name="Zhirakovskaya E."/>
        </authorList>
    </citation>
    <scope>NUCLEOTIDE SEQUENCE</scope>
</reference>
<dbReference type="NCBIfam" id="TIGR02225">
    <property type="entry name" value="recomb_XerD"/>
    <property type="match status" value="1"/>
</dbReference>
<gene>
    <name evidence="13" type="ORF">MNBD_NITROSPINAE02-534</name>
</gene>
<dbReference type="CDD" id="cd00798">
    <property type="entry name" value="INT_XerDC_C"/>
    <property type="match status" value="1"/>
</dbReference>
<dbReference type="GO" id="GO:0003677">
    <property type="term" value="F:DNA binding"/>
    <property type="evidence" value="ECO:0007669"/>
    <property type="project" value="UniProtKB-KW"/>
</dbReference>
<dbReference type="NCBIfam" id="NF040815">
    <property type="entry name" value="recomb_XerA_Arch"/>
    <property type="match status" value="1"/>
</dbReference>
<keyword evidence="7" id="KW-0229">DNA integration</keyword>
<keyword evidence="8" id="KW-0238">DNA-binding</keyword>
<evidence type="ECO:0000256" key="3">
    <source>
        <dbReference type="ARBA" id="ARBA00015810"/>
    </source>
</evidence>
<dbReference type="InterPro" id="IPR011010">
    <property type="entry name" value="DNA_brk_join_enz"/>
</dbReference>
<dbReference type="PROSITE" id="PS51898">
    <property type="entry name" value="TYR_RECOMBINASE"/>
    <property type="match status" value="1"/>
</dbReference>
<evidence type="ECO:0000256" key="8">
    <source>
        <dbReference type="ARBA" id="ARBA00023125"/>
    </source>
</evidence>
<dbReference type="InterPro" id="IPR011932">
    <property type="entry name" value="Recomb_XerD"/>
</dbReference>
<dbReference type="PANTHER" id="PTHR30349:SF81">
    <property type="entry name" value="TYROSINE RECOMBINASE XERC"/>
    <property type="match status" value="1"/>
</dbReference>
<dbReference type="GO" id="GO:0009009">
    <property type="term" value="F:site-specific recombinase activity"/>
    <property type="evidence" value="ECO:0007669"/>
    <property type="project" value="InterPro"/>
</dbReference>
<keyword evidence="4" id="KW-0963">Cytoplasm</keyword>
<dbReference type="Pfam" id="PF00589">
    <property type="entry name" value="Phage_integrase"/>
    <property type="match status" value="1"/>
</dbReference>
<dbReference type="GO" id="GO:0005737">
    <property type="term" value="C:cytoplasm"/>
    <property type="evidence" value="ECO:0007669"/>
    <property type="project" value="UniProtKB-SubCell"/>
</dbReference>
<keyword evidence="5" id="KW-0132">Cell division</keyword>
<protein>
    <recommendedName>
        <fullName evidence="3">Tyrosine recombinase XerD</fullName>
    </recommendedName>
</protein>
<dbReference type="InterPro" id="IPR044068">
    <property type="entry name" value="CB"/>
</dbReference>
<organism evidence="13">
    <name type="scientific">hydrothermal vent metagenome</name>
    <dbReference type="NCBI Taxonomy" id="652676"/>
    <lineage>
        <taxon>unclassified sequences</taxon>
        <taxon>metagenomes</taxon>
        <taxon>ecological metagenomes</taxon>
    </lineage>
</organism>
<comment type="subcellular location">
    <subcellularLocation>
        <location evidence="1">Cytoplasm</location>
    </subcellularLocation>
</comment>
<dbReference type="InterPro" id="IPR010998">
    <property type="entry name" value="Integrase_recombinase_N"/>
</dbReference>
<dbReference type="SUPFAM" id="SSF56349">
    <property type="entry name" value="DNA breaking-rejoining enzymes"/>
    <property type="match status" value="1"/>
</dbReference>
<proteinExistence type="inferred from homology"/>
<dbReference type="InterPro" id="IPR013762">
    <property type="entry name" value="Integrase-like_cat_sf"/>
</dbReference>
<dbReference type="GO" id="GO:0006310">
    <property type="term" value="P:DNA recombination"/>
    <property type="evidence" value="ECO:0007669"/>
    <property type="project" value="UniProtKB-KW"/>
</dbReference>
<dbReference type="InterPro" id="IPR023009">
    <property type="entry name" value="Tyrosine_recombinase_XerC/XerD"/>
</dbReference>
<evidence type="ECO:0000256" key="6">
    <source>
        <dbReference type="ARBA" id="ARBA00022829"/>
    </source>
</evidence>
<feature type="domain" description="Tyr recombinase" evidence="11">
    <location>
        <begin position="108"/>
        <end position="291"/>
    </location>
</feature>
<dbReference type="GO" id="GO:0051301">
    <property type="term" value="P:cell division"/>
    <property type="evidence" value="ECO:0007669"/>
    <property type="project" value="UniProtKB-KW"/>
</dbReference>
<keyword evidence="10" id="KW-0131">Cell cycle</keyword>
<evidence type="ECO:0000259" key="11">
    <source>
        <dbReference type="PROSITE" id="PS51898"/>
    </source>
</evidence>
<keyword evidence="9" id="KW-0233">DNA recombination</keyword>
<dbReference type="Gene3D" id="1.10.150.130">
    <property type="match status" value="1"/>
</dbReference>
<dbReference type="InterPro" id="IPR050090">
    <property type="entry name" value="Tyrosine_recombinase_XerCD"/>
</dbReference>
<evidence type="ECO:0000256" key="4">
    <source>
        <dbReference type="ARBA" id="ARBA00022490"/>
    </source>
</evidence>
<dbReference type="NCBIfam" id="NF001399">
    <property type="entry name" value="PRK00283.1"/>
    <property type="match status" value="1"/>
</dbReference>
<evidence type="ECO:0000256" key="9">
    <source>
        <dbReference type="ARBA" id="ARBA00023172"/>
    </source>
</evidence>
<evidence type="ECO:0000313" key="13">
    <source>
        <dbReference type="EMBL" id="VAX17778.1"/>
    </source>
</evidence>
<comment type="similarity">
    <text evidence="2">Belongs to the 'phage' integrase family. XerD subfamily.</text>
</comment>
<dbReference type="AlphaFoldDB" id="A0A3B1C1V6"/>
<evidence type="ECO:0000256" key="2">
    <source>
        <dbReference type="ARBA" id="ARBA00010450"/>
    </source>
</evidence>
<dbReference type="HAMAP" id="MF_01808">
    <property type="entry name" value="Recomb_XerC_XerD"/>
    <property type="match status" value="1"/>
</dbReference>
<feature type="domain" description="Core-binding (CB)" evidence="12">
    <location>
        <begin position="1"/>
        <end position="87"/>
    </location>
</feature>
<dbReference type="Gene3D" id="1.10.443.10">
    <property type="entry name" value="Intergrase catalytic core"/>
    <property type="match status" value="1"/>
</dbReference>
<dbReference type="GO" id="GO:0007059">
    <property type="term" value="P:chromosome segregation"/>
    <property type="evidence" value="ECO:0007669"/>
    <property type="project" value="UniProtKB-KW"/>
</dbReference>
<dbReference type="InterPro" id="IPR004107">
    <property type="entry name" value="Integrase_SAM-like_N"/>
</dbReference>
<dbReference type="PANTHER" id="PTHR30349">
    <property type="entry name" value="PHAGE INTEGRASE-RELATED"/>
    <property type="match status" value="1"/>
</dbReference>
<evidence type="ECO:0000256" key="7">
    <source>
        <dbReference type="ARBA" id="ARBA00022908"/>
    </source>
</evidence>
<accession>A0A3B1C1V6</accession>